<accession>A0ABU3D1M9</accession>
<dbReference type="Proteomes" id="UP001262582">
    <property type="component" value="Unassembled WGS sequence"/>
</dbReference>
<protein>
    <submittedName>
        <fullName evidence="1">Uncharacterized protein</fullName>
    </submittedName>
</protein>
<sequence>MKSFLFILGSLFFLNAVVQETPHVYVTNKTLEVITIDGKAEEKLEEAKWTADFIGIEGDKTHNYRTNARQECFGMRSIFISLQN</sequence>
<proteinExistence type="predicted"/>
<gene>
    <name evidence="1" type="ORF">RM539_02455</name>
</gene>
<comment type="caution">
    <text evidence="1">The sequence shown here is derived from an EMBL/GenBank/DDBJ whole genome shotgun (WGS) entry which is preliminary data.</text>
</comment>
<dbReference type="EMBL" id="JAVRHK010000002">
    <property type="protein sequence ID" value="MDT0675443.1"/>
    <property type="molecule type" value="Genomic_DNA"/>
</dbReference>
<evidence type="ECO:0000313" key="1">
    <source>
        <dbReference type="EMBL" id="MDT0675443.1"/>
    </source>
</evidence>
<evidence type="ECO:0000313" key="2">
    <source>
        <dbReference type="Proteomes" id="UP001262582"/>
    </source>
</evidence>
<name>A0ABU3D1M9_9FLAO</name>
<organism evidence="1 2">
    <name type="scientific">Autumnicola musiva</name>
    <dbReference type="NCBI Taxonomy" id="3075589"/>
    <lineage>
        <taxon>Bacteria</taxon>
        <taxon>Pseudomonadati</taxon>
        <taxon>Bacteroidota</taxon>
        <taxon>Flavobacteriia</taxon>
        <taxon>Flavobacteriales</taxon>
        <taxon>Flavobacteriaceae</taxon>
        <taxon>Autumnicola</taxon>
    </lineage>
</organism>
<keyword evidence="2" id="KW-1185">Reference proteome</keyword>
<dbReference type="RefSeq" id="WP_311501916.1">
    <property type="nucleotide sequence ID" value="NZ_JAVRHK010000002.1"/>
</dbReference>
<reference evidence="1 2" key="1">
    <citation type="submission" date="2023-09" db="EMBL/GenBank/DDBJ databases">
        <authorList>
            <person name="Rey-Velasco X."/>
        </authorList>
    </citation>
    <scope>NUCLEOTIDE SEQUENCE [LARGE SCALE GENOMIC DNA]</scope>
    <source>
        <strain evidence="1 2">F117</strain>
    </source>
</reference>